<evidence type="ECO:0000256" key="1">
    <source>
        <dbReference type="SAM" id="Phobius"/>
    </source>
</evidence>
<dbReference type="Proteomes" id="UP000886523">
    <property type="component" value="Unassembled WGS sequence"/>
</dbReference>
<dbReference type="Pfam" id="PF20152">
    <property type="entry name" value="DUF6534"/>
    <property type="match status" value="1"/>
</dbReference>
<keyword evidence="1" id="KW-1133">Transmembrane helix</keyword>
<protein>
    <recommendedName>
        <fullName evidence="2">DUF6534 domain-containing protein</fullName>
    </recommendedName>
</protein>
<feature type="transmembrane region" description="Helical" evidence="1">
    <location>
        <begin position="226"/>
        <end position="245"/>
    </location>
</feature>
<proteinExistence type="predicted"/>
<organism evidence="3 4">
    <name type="scientific">Hydnum rufescens UP504</name>
    <dbReference type="NCBI Taxonomy" id="1448309"/>
    <lineage>
        <taxon>Eukaryota</taxon>
        <taxon>Fungi</taxon>
        <taxon>Dikarya</taxon>
        <taxon>Basidiomycota</taxon>
        <taxon>Agaricomycotina</taxon>
        <taxon>Agaricomycetes</taxon>
        <taxon>Cantharellales</taxon>
        <taxon>Hydnaceae</taxon>
        <taxon>Hydnum</taxon>
    </lineage>
</organism>
<feature type="transmembrane region" description="Helical" evidence="1">
    <location>
        <begin position="26"/>
        <end position="52"/>
    </location>
</feature>
<sequence>MSGRIIGSGSSHFPPPSTLSSPLVEIMAVASVNTVGGLFFGTLLSALCFGVLTVQTSSYYRAFPNDGRPMKLVVVFLWTLAAFQLVCSTQSLYWWVVANYDNPLVTNRSTWEFTIFQICTVCASVTVQTFFAHRVHSLSANLYLGVLVQVLVLVQFGFGLAQGVIMNIITDFEVRFREYRWVAMSWTAIRATADIVIATCMCLVLRHQRTGFQKTDSAINRMVLHTINTGLVTSVLSCVHLAMLSRHGLRFRALVVALPLNGFYSVTMLANLHMRKRLRARLETPSLLEMINSSMKMRIRRKAEDRGNEERPQATVINITREVVCDDVVIKIHVSPE</sequence>
<feature type="transmembrane region" description="Helical" evidence="1">
    <location>
        <begin position="251"/>
        <end position="272"/>
    </location>
</feature>
<evidence type="ECO:0000259" key="2">
    <source>
        <dbReference type="Pfam" id="PF20152"/>
    </source>
</evidence>
<feature type="transmembrane region" description="Helical" evidence="1">
    <location>
        <begin position="115"/>
        <end position="132"/>
    </location>
</feature>
<feature type="transmembrane region" description="Helical" evidence="1">
    <location>
        <begin position="144"/>
        <end position="169"/>
    </location>
</feature>
<dbReference type="PANTHER" id="PTHR40465:SF1">
    <property type="entry name" value="DUF6534 DOMAIN-CONTAINING PROTEIN"/>
    <property type="match status" value="1"/>
</dbReference>
<name>A0A9P6DQK3_9AGAM</name>
<keyword evidence="1" id="KW-0472">Membrane</keyword>
<dbReference type="OrthoDB" id="2535105at2759"/>
<gene>
    <name evidence="3" type="ORF">BS47DRAFT_1487613</name>
</gene>
<keyword evidence="4" id="KW-1185">Reference proteome</keyword>
<keyword evidence="1" id="KW-0812">Transmembrane</keyword>
<dbReference type="EMBL" id="MU129023">
    <property type="protein sequence ID" value="KAF9510112.1"/>
    <property type="molecule type" value="Genomic_DNA"/>
</dbReference>
<dbReference type="InterPro" id="IPR045339">
    <property type="entry name" value="DUF6534"/>
</dbReference>
<accession>A0A9P6DQK3</accession>
<feature type="transmembrane region" description="Helical" evidence="1">
    <location>
        <begin position="181"/>
        <end position="205"/>
    </location>
</feature>
<feature type="domain" description="DUF6534" evidence="2">
    <location>
        <begin position="191"/>
        <end position="277"/>
    </location>
</feature>
<comment type="caution">
    <text evidence="3">The sequence shown here is derived from an EMBL/GenBank/DDBJ whole genome shotgun (WGS) entry which is preliminary data.</text>
</comment>
<reference evidence="3" key="1">
    <citation type="journal article" date="2020" name="Nat. Commun.">
        <title>Large-scale genome sequencing of mycorrhizal fungi provides insights into the early evolution of symbiotic traits.</title>
        <authorList>
            <person name="Miyauchi S."/>
            <person name="Kiss E."/>
            <person name="Kuo A."/>
            <person name="Drula E."/>
            <person name="Kohler A."/>
            <person name="Sanchez-Garcia M."/>
            <person name="Morin E."/>
            <person name="Andreopoulos B."/>
            <person name="Barry K.W."/>
            <person name="Bonito G."/>
            <person name="Buee M."/>
            <person name="Carver A."/>
            <person name="Chen C."/>
            <person name="Cichocki N."/>
            <person name="Clum A."/>
            <person name="Culley D."/>
            <person name="Crous P.W."/>
            <person name="Fauchery L."/>
            <person name="Girlanda M."/>
            <person name="Hayes R.D."/>
            <person name="Keri Z."/>
            <person name="LaButti K."/>
            <person name="Lipzen A."/>
            <person name="Lombard V."/>
            <person name="Magnuson J."/>
            <person name="Maillard F."/>
            <person name="Murat C."/>
            <person name="Nolan M."/>
            <person name="Ohm R.A."/>
            <person name="Pangilinan J."/>
            <person name="Pereira M.F."/>
            <person name="Perotto S."/>
            <person name="Peter M."/>
            <person name="Pfister S."/>
            <person name="Riley R."/>
            <person name="Sitrit Y."/>
            <person name="Stielow J.B."/>
            <person name="Szollosi G."/>
            <person name="Zifcakova L."/>
            <person name="Stursova M."/>
            <person name="Spatafora J.W."/>
            <person name="Tedersoo L."/>
            <person name="Vaario L.M."/>
            <person name="Yamada A."/>
            <person name="Yan M."/>
            <person name="Wang P."/>
            <person name="Xu J."/>
            <person name="Bruns T."/>
            <person name="Baldrian P."/>
            <person name="Vilgalys R."/>
            <person name="Dunand C."/>
            <person name="Henrissat B."/>
            <person name="Grigoriev I.V."/>
            <person name="Hibbett D."/>
            <person name="Nagy L.G."/>
            <person name="Martin F.M."/>
        </authorList>
    </citation>
    <scope>NUCLEOTIDE SEQUENCE</scope>
    <source>
        <strain evidence="3">UP504</strain>
    </source>
</reference>
<dbReference type="PANTHER" id="PTHR40465">
    <property type="entry name" value="CHROMOSOME 1, WHOLE GENOME SHOTGUN SEQUENCE"/>
    <property type="match status" value="1"/>
</dbReference>
<evidence type="ECO:0000313" key="4">
    <source>
        <dbReference type="Proteomes" id="UP000886523"/>
    </source>
</evidence>
<feature type="transmembrane region" description="Helical" evidence="1">
    <location>
        <begin position="72"/>
        <end position="95"/>
    </location>
</feature>
<dbReference type="AlphaFoldDB" id="A0A9P6DQK3"/>
<evidence type="ECO:0000313" key="3">
    <source>
        <dbReference type="EMBL" id="KAF9510112.1"/>
    </source>
</evidence>